<dbReference type="EMBL" id="JPQZ01000082">
    <property type="protein sequence ID" value="KKO74336.1"/>
    <property type="molecule type" value="Genomic_DNA"/>
</dbReference>
<accession>A0A0F9W9J1</accession>
<dbReference type="GeneID" id="36321471"/>
<keyword evidence="2" id="KW-1185">Reference proteome</keyword>
<name>A0A0F9W9J1_9MICR</name>
<sequence length="47" mass="5452">MGDMNMQNLYFKKLDAAVQSTVLKYKSHKDSESLKMANNLKKNKNVF</sequence>
<dbReference type="AlphaFoldDB" id="A0A0F9W9J1"/>
<dbReference type="Proteomes" id="UP000034350">
    <property type="component" value="Unassembled WGS sequence"/>
</dbReference>
<evidence type="ECO:0000313" key="2">
    <source>
        <dbReference type="Proteomes" id="UP000034350"/>
    </source>
</evidence>
<dbReference type="RefSeq" id="XP_024330078.1">
    <property type="nucleotide sequence ID" value="XM_024476517.1"/>
</dbReference>
<gene>
    <name evidence="1" type="ORF">AAJ76_8200014826</name>
</gene>
<proteinExistence type="predicted"/>
<dbReference type="VEuPathDB" id="MicrosporidiaDB:AAJ76_8200014826"/>
<evidence type="ECO:0000313" key="1">
    <source>
        <dbReference type="EMBL" id="KKO74336.1"/>
    </source>
</evidence>
<protein>
    <submittedName>
        <fullName evidence="1">Uncharacterized protein</fullName>
    </submittedName>
</protein>
<reference evidence="1 2" key="1">
    <citation type="journal article" date="2015" name="Environ. Microbiol.">
        <title>Genome analyses suggest the presence of polyploidy and recent human-driven expansions in eight global populations of the honeybee pathogen Nosema ceranae.</title>
        <authorList>
            <person name="Pelin A."/>
            <person name="Selman M."/>
            <person name="Aris-Brosou S."/>
            <person name="Farinelli L."/>
            <person name="Corradi N."/>
        </authorList>
    </citation>
    <scope>NUCLEOTIDE SEQUENCE [LARGE SCALE GENOMIC DNA]</scope>
    <source>
        <strain evidence="1 2">PA08 1199</strain>
    </source>
</reference>
<organism evidence="1 2">
    <name type="scientific">Vairimorpha ceranae</name>
    <dbReference type="NCBI Taxonomy" id="40302"/>
    <lineage>
        <taxon>Eukaryota</taxon>
        <taxon>Fungi</taxon>
        <taxon>Fungi incertae sedis</taxon>
        <taxon>Microsporidia</taxon>
        <taxon>Nosematidae</taxon>
        <taxon>Vairimorpha</taxon>
    </lineage>
</organism>
<comment type="caution">
    <text evidence="1">The sequence shown here is derived from an EMBL/GenBank/DDBJ whole genome shotgun (WGS) entry which is preliminary data.</text>
</comment>